<name>A0A4R6WH04_9SPHI</name>
<comment type="caution">
    <text evidence="1">The sequence shown here is derived from an EMBL/GenBank/DDBJ whole genome shotgun (WGS) entry which is preliminary data.</text>
</comment>
<dbReference type="InterPro" id="IPR015946">
    <property type="entry name" value="KH_dom-like_a/b"/>
</dbReference>
<dbReference type="OrthoDB" id="9804010at2"/>
<dbReference type="SUPFAM" id="SSF82784">
    <property type="entry name" value="OsmC-like"/>
    <property type="match status" value="1"/>
</dbReference>
<gene>
    <name evidence="1" type="ORF">CLV99_0880</name>
</gene>
<organism evidence="1 2">
    <name type="scientific">Sphingobacterium yanglingense</name>
    <dbReference type="NCBI Taxonomy" id="1437280"/>
    <lineage>
        <taxon>Bacteria</taxon>
        <taxon>Pseudomonadati</taxon>
        <taxon>Bacteroidota</taxon>
        <taxon>Sphingobacteriia</taxon>
        <taxon>Sphingobacteriales</taxon>
        <taxon>Sphingobacteriaceae</taxon>
        <taxon>Sphingobacterium</taxon>
    </lineage>
</organism>
<dbReference type="Gene3D" id="3.30.300.20">
    <property type="match status" value="1"/>
</dbReference>
<dbReference type="Proteomes" id="UP000295292">
    <property type="component" value="Unassembled WGS sequence"/>
</dbReference>
<evidence type="ECO:0000313" key="2">
    <source>
        <dbReference type="Proteomes" id="UP000295292"/>
    </source>
</evidence>
<proteinExistence type="predicted"/>
<reference evidence="1 2" key="1">
    <citation type="submission" date="2019-03" db="EMBL/GenBank/DDBJ databases">
        <title>Genomic Encyclopedia of Archaeal and Bacterial Type Strains, Phase II (KMG-II): from individual species to whole genera.</title>
        <authorList>
            <person name="Goeker M."/>
        </authorList>
    </citation>
    <scope>NUCLEOTIDE SEQUENCE [LARGE SCALE GENOMIC DNA]</scope>
    <source>
        <strain evidence="1 2">DSM 28353</strain>
    </source>
</reference>
<evidence type="ECO:0000313" key="1">
    <source>
        <dbReference type="EMBL" id="TDQ79443.1"/>
    </source>
</evidence>
<dbReference type="PANTHER" id="PTHR35368">
    <property type="entry name" value="HYDROPEROXIDE REDUCTASE"/>
    <property type="match status" value="1"/>
</dbReference>
<dbReference type="InterPro" id="IPR036102">
    <property type="entry name" value="OsmC/Ohrsf"/>
</dbReference>
<dbReference type="RefSeq" id="WP_133583236.1">
    <property type="nucleotide sequence ID" value="NZ_SNYV01000011.1"/>
</dbReference>
<protein>
    <submittedName>
        <fullName evidence="1">Putative OsmC-like protein</fullName>
    </submittedName>
</protein>
<keyword evidence="2" id="KW-1185">Reference proteome</keyword>
<dbReference type="InterPro" id="IPR003718">
    <property type="entry name" value="OsmC/Ohr_fam"/>
</dbReference>
<dbReference type="InterPro" id="IPR052924">
    <property type="entry name" value="OsmC/Ohr_hydroprdx_reductase"/>
</dbReference>
<dbReference type="Pfam" id="PF02566">
    <property type="entry name" value="OsmC"/>
    <property type="match status" value="1"/>
</dbReference>
<sequence>MSEFVKQSLGNLIQELKNDPAKAQVSFEATSVLEDGVCVKSTVRQFEFKFDEPEILGGKDEAPNPVEYVLASLGACQAIVYRALASLKGIQLDSVTVKTKGDLDLQGFLGLDSNIRPGYEKIVFETIIASNEPVEKLERLAQQVDAICPVLDIVSKPIPVEGKLTIQRVPELAG</sequence>
<dbReference type="PANTHER" id="PTHR35368:SF1">
    <property type="entry name" value="HYDROPEROXIDE REDUCTASE"/>
    <property type="match status" value="1"/>
</dbReference>
<accession>A0A4R6WH04</accession>
<dbReference type="AlphaFoldDB" id="A0A4R6WH04"/>
<dbReference type="EMBL" id="SNYV01000011">
    <property type="protein sequence ID" value="TDQ79443.1"/>
    <property type="molecule type" value="Genomic_DNA"/>
</dbReference>